<accession>A0A1X0P9M8</accession>
<sequence>MTSTLNEQLEELRLLADVLDTLSKGDHPLRPDQVTPLTDRMRRATDLIANICSEGKLIPKDSTEKERPRRADGLPELIPQLRQSPGQMYTVQKRKPVVTKPSSISAFPVPRDKVPQGYLAVSKEVSRCLACTLYNILEGATRLLKASTSHIFIRKDDEMISIANCSAKLSFPPQLVRHRCLGSLDAEVLGSGIALNQQIMDTTRTTSSLLIFPVFLRDPSSDAVAVVHVENKCQGSAGFDGSDEGILLTTSQLIGGLMSRFPQMDWVKNFYDPVTQHILAPFEPQKKISISREKTTRDRQTFVTETPHGVDASSETAYWKKIEEYEPPLMIRREVLPRLTSQKALAQGLSVVPTLREVDAYVANMHSCWQRSISSNVTLSEEECSNQIELKKMRRELARVKALYDEAEEQLRLYRLEGRDYTEEFHSIKAELDSYVRKRDKLDQVE</sequence>
<dbReference type="GeneID" id="39981584"/>
<keyword evidence="1" id="KW-0175">Coiled coil</keyword>
<proteinExistence type="predicted"/>
<comment type="caution">
    <text evidence="2">The sequence shown here is derived from an EMBL/GenBank/DDBJ whole genome shotgun (WGS) entry which is preliminary data.</text>
</comment>
<organism evidence="2 3">
    <name type="scientific">Trypanosoma theileri</name>
    <dbReference type="NCBI Taxonomy" id="67003"/>
    <lineage>
        <taxon>Eukaryota</taxon>
        <taxon>Discoba</taxon>
        <taxon>Euglenozoa</taxon>
        <taxon>Kinetoplastea</taxon>
        <taxon>Metakinetoplastina</taxon>
        <taxon>Trypanosomatida</taxon>
        <taxon>Trypanosomatidae</taxon>
        <taxon>Trypanosoma</taxon>
    </lineage>
</organism>
<dbReference type="AlphaFoldDB" id="A0A1X0P9M8"/>
<dbReference type="OrthoDB" id="258081at2759"/>
<protein>
    <recommendedName>
        <fullName evidence="4">GAF domain-containing protein</fullName>
    </recommendedName>
</protein>
<reference evidence="2 3" key="1">
    <citation type="submission" date="2017-03" db="EMBL/GenBank/DDBJ databases">
        <title>An alternative strategy for trypanosome survival in the mammalian bloodstream revealed through genome and transcriptome analysis of the ubiquitous bovine parasite Trypanosoma (Megatrypanum) theileri.</title>
        <authorList>
            <person name="Kelly S."/>
            <person name="Ivens A."/>
            <person name="Mott A."/>
            <person name="O'Neill E."/>
            <person name="Emms D."/>
            <person name="Macleod O."/>
            <person name="Voorheis P."/>
            <person name="Matthews J."/>
            <person name="Matthews K."/>
            <person name="Carrington M."/>
        </authorList>
    </citation>
    <scope>NUCLEOTIDE SEQUENCE [LARGE SCALE GENOMIC DNA]</scope>
    <source>
        <strain evidence="2">Edinburgh</strain>
    </source>
</reference>
<evidence type="ECO:0000313" key="3">
    <source>
        <dbReference type="Proteomes" id="UP000192257"/>
    </source>
</evidence>
<dbReference type="VEuPathDB" id="TriTrypDB:TM35_000024860"/>
<keyword evidence="3" id="KW-1185">Reference proteome</keyword>
<evidence type="ECO:0000256" key="1">
    <source>
        <dbReference type="SAM" id="Coils"/>
    </source>
</evidence>
<name>A0A1X0P9M8_9TRYP</name>
<gene>
    <name evidence="2" type="ORF">TM35_000024860</name>
</gene>
<dbReference type="Proteomes" id="UP000192257">
    <property type="component" value="Unassembled WGS sequence"/>
</dbReference>
<dbReference type="EMBL" id="NBCO01000002">
    <property type="protein sequence ID" value="ORC93160.1"/>
    <property type="molecule type" value="Genomic_DNA"/>
</dbReference>
<evidence type="ECO:0008006" key="4">
    <source>
        <dbReference type="Google" id="ProtNLM"/>
    </source>
</evidence>
<feature type="coiled-coil region" evidence="1">
    <location>
        <begin position="390"/>
        <end position="424"/>
    </location>
</feature>
<dbReference type="RefSeq" id="XP_028887226.1">
    <property type="nucleotide sequence ID" value="XM_029021804.1"/>
</dbReference>
<evidence type="ECO:0000313" key="2">
    <source>
        <dbReference type="EMBL" id="ORC93160.1"/>
    </source>
</evidence>